<accession>A0ABR3K7T7</accession>
<dbReference type="EMBL" id="JBEUSY010000467">
    <property type="protein sequence ID" value="KAL1230911.1"/>
    <property type="molecule type" value="Genomic_DNA"/>
</dbReference>
<evidence type="ECO:0000313" key="1">
    <source>
        <dbReference type="EMBL" id="KAL1230911.1"/>
    </source>
</evidence>
<name>A0ABR3K7T7_TRISP</name>
<gene>
    <name evidence="1" type="ORF">TSPI_10143</name>
</gene>
<keyword evidence="2" id="KW-1185">Reference proteome</keyword>
<protein>
    <submittedName>
        <fullName evidence="1">Ribosome maturation protein</fullName>
    </submittedName>
</protein>
<evidence type="ECO:0000313" key="2">
    <source>
        <dbReference type="Proteomes" id="UP001558632"/>
    </source>
</evidence>
<reference evidence="1 2" key="1">
    <citation type="submission" date="2024-07" db="EMBL/GenBank/DDBJ databases">
        <title>Enhanced genomic and transcriptomic resources for Trichinella pseudospiralis and T. spiralis underpin the discovery of pronounced molecular differences between stages and species.</title>
        <authorList>
            <person name="Pasi K.K."/>
            <person name="La Rosa G."/>
            <person name="Gomez-Morales M.A."/>
            <person name="Tosini F."/>
            <person name="Sumanam S."/>
            <person name="Young N.D."/>
            <person name="Chang B.C."/>
            <person name="Robin G.B."/>
        </authorList>
    </citation>
    <scope>NUCLEOTIDE SEQUENCE [LARGE SCALE GENOMIC DNA]</scope>
    <source>
        <strain evidence="1">ISS534</strain>
    </source>
</reference>
<dbReference type="Proteomes" id="UP001558632">
    <property type="component" value="Unassembled WGS sequence"/>
</dbReference>
<organism evidence="1 2">
    <name type="scientific">Trichinella spiralis</name>
    <name type="common">Trichina worm</name>
    <dbReference type="NCBI Taxonomy" id="6334"/>
    <lineage>
        <taxon>Eukaryota</taxon>
        <taxon>Metazoa</taxon>
        <taxon>Ecdysozoa</taxon>
        <taxon>Nematoda</taxon>
        <taxon>Enoplea</taxon>
        <taxon>Dorylaimia</taxon>
        <taxon>Trichinellida</taxon>
        <taxon>Trichinellidae</taxon>
        <taxon>Trichinella</taxon>
    </lineage>
</organism>
<comment type="caution">
    <text evidence="1">The sequence shown here is derived from an EMBL/GenBank/DDBJ whole genome shotgun (WGS) entry which is preliminary data.</text>
</comment>
<sequence length="80" mass="9331">MEVWTPWTKWCVLQKHEAMASTTAYEHARRGSSKRFCDFHDKLVRSNIECRASRNFSGMQKNIQRCILGIGIRKCPGEDQ</sequence>
<proteinExistence type="predicted"/>